<dbReference type="GO" id="GO:0032259">
    <property type="term" value="P:methylation"/>
    <property type="evidence" value="ECO:0007669"/>
    <property type="project" value="UniProtKB-KW"/>
</dbReference>
<dbReference type="InterPro" id="IPR019874">
    <property type="entry name" value="RF_methyltr_PrmC"/>
</dbReference>
<feature type="domain" description="Release factor glutamine methyltransferase N-terminal" evidence="7">
    <location>
        <begin position="9"/>
        <end position="76"/>
    </location>
</feature>
<dbReference type="PANTHER" id="PTHR18895:SF74">
    <property type="entry name" value="MTRF1L RELEASE FACTOR GLUTAMINE METHYLTRANSFERASE"/>
    <property type="match status" value="1"/>
</dbReference>
<dbReference type="NCBIfam" id="TIGR00536">
    <property type="entry name" value="hemK_fam"/>
    <property type="match status" value="1"/>
</dbReference>
<evidence type="ECO:0000259" key="6">
    <source>
        <dbReference type="Pfam" id="PF05175"/>
    </source>
</evidence>
<dbReference type="Pfam" id="PF05175">
    <property type="entry name" value="MTS"/>
    <property type="match status" value="1"/>
</dbReference>
<dbReference type="eggNOG" id="COG2890">
    <property type="taxonomic scope" value="Bacteria"/>
</dbReference>
<evidence type="ECO:0000313" key="9">
    <source>
        <dbReference type="EMBL" id="MCZ4583302.1"/>
    </source>
</evidence>
<dbReference type="Proteomes" id="UP001066327">
    <property type="component" value="Unassembled WGS sequence"/>
</dbReference>
<evidence type="ECO:0000256" key="1">
    <source>
        <dbReference type="ARBA" id="ARBA00022603"/>
    </source>
</evidence>
<dbReference type="EMBL" id="CP008947">
    <property type="protein sequence ID" value="AII09661.1"/>
    <property type="molecule type" value="Genomic_DNA"/>
</dbReference>
<feature type="binding site" evidence="5">
    <location>
        <position position="146"/>
    </location>
    <ligand>
        <name>S-adenosyl-L-methionine</name>
        <dbReference type="ChEBI" id="CHEBI:59789"/>
    </ligand>
</feature>
<evidence type="ECO:0000313" key="11">
    <source>
        <dbReference type="Proteomes" id="UP000028488"/>
    </source>
</evidence>
<comment type="catalytic activity">
    <reaction evidence="4 5">
        <text>L-glutaminyl-[peptide chain release factor] + S-adenosyl-L-methionine = N(5)-methyl-L-glutaminyl-[peptide chain release factor] + S-adenosyl-L-homocysteine + H(+)</text>
        <dbReference type="Rhea" id="RHEA:42896"/>
        <dbReference type="Rhea" id="RHEA-COMP:10271"/>
        <dbReference type="Rhea" id="RHEA-COMP:10272"/>
        <dbReference type="ChEBI" id="CHEBI:15378"/>
        <dbReference type="ChEBI" id="CHEBI:30011"/>
        <dbReference type="ChEBI" id="CHEBI:57856"/>
        <dbReference type="ChEBI" id="CHEBI:59789"/>
        <dbReference type="ChEBI" id="CHEBI:61891"/>
        <dbReference type="EC" id="2.1.1.297"/>
    </reaction>
</comment>
<dbReference type="Pfam" id="PF17827">
    <property type="entry name" value="PrmC_N"/>
    <property type="match status" value="1"/>
</dbReference>
<evidence type="ECO:0000259" key="7">
    <source>
        <dbReference type="Pfam" id="PF17827"/>
    </source>
</evidence>
<evidence type="ECO:0000256" key="4">
    <source>
        <dbReference type="ARBA" id="ARBA00048391"/>
    </source>
</evidence>
<evidence type="ECO:0000256" key="2">
    <source>
        <dbReference type="ARBA" id="ARBA00022679"/>
    </source>
</evidence>
<reference evidence="9" key="2">
    <citation type="submission" date="2022-12" db="EMBL/GenBank/DDBJ databases">
        <authorList>
            <person name="Krivoruchko A.V."/>
            <person name="Elkin A."/>
        </authorList>
    </citation>
    <scope>NUCLEOTIDE SEQUENCE</scope>
    <source>
        <strain evidence="9">IEGM 249</strain>
    </source>
</reference>
<dbReference type="HAMAP" id="MF_02126">
    <property type="entry name" value="RF_methyltr_PrmC"/>
    <property type="match status" value="1"/>
</dbReference>
<dbReference type="Proteomes" id="UP000028488">
    <property type="component" value="Chromosome"/>
</dbReference>
<dbReference type="InterPro" id="IPR004556">
    <property type="entry name" value="HemK-like"/>
</dbReference>
<evidence type="ECO:0000313" key="10">
    <source>
        <dbReference type="EMBL" id="WLF45500.1"/>
    </source>
</evidence>
<dbReference type="InterPro" id="IPR007848">
    <property type="entry name" value="Small_mtfrase_dom"/>
</dbReference>
<dbReference type="RefSeq" id="WP_005571059.1">
    <property type="nucleotide sequence ID" value="NZ_CAJUXZ010000001.1"/>
</dbReference>
<dbReference type="EC" id="2.1.1.297" evidence="5"/>
<dbReference type="InterPro" id="IPR040758">
    <property type="entry name" value="PrmC_N"/>
</dbReference>
<evidence type="ECO:0000256" key="5">
    <source>
        <dbReference type="HAMAP-Rule" id="MF_02126"/>
    </source>
</evidence>
<keyword evidence="12" id="KW-1185">Reference proteome</keyword>
<reference evidence="10" key="3">
    <citation type="submission" date="2023-07" db="EMBL/GenBank/DDBJ databases">
        <title>Genomic analysis of Rhodococcus opacus VOC-14 with glycol ethers degradation activity.</title>
        <authorList>
            <person name="Narkevich D.A."/>
            <person name="Hlushen A.M."/>
            <person name="Akhremchuk A.E."/>
            <person name="Sikolenko M.A."/>
            <person name="Valentovich L.N."/>
        </authorList>
    </citation>
    <scope>NUCLEOTIDE SEQUENCE</scope>
    <source>
        <strain evidence="10">VOC-14</strain>
    </source>
</reference>
<feature type="binding site" evidence="5">
    <location>
        <position position="196"/>
    </location>
    <ligand>
        <name>S-adenosyl-L-methionine</name>
        <dbReference type="ChEBI" id="CHEBI:59789"/>
    </ligand>
</feature>
<dbReference type="InterPro" id="IPR002052">
    <property type="entry name" value="DNA_methylase_N6_adenine_CS"/>
</dbReference>
<dbReference type="GO" id="GO:0102559">
    <property type="term" value="F:peptide chain release factor N(5)-glutamine methyltransferase activity"/>
    <property type="evidence" value="ECO:0007669"/>
    <property type="project" value="UniProtKB-EC"/>
</dbReference>
<dbReference type="SUPFAM" id="SSF53335">
    <property type="entry name" value="S-adenosyl-L-methionine-dependent methyltransferases"/>
    <property type="match status" value="1"/>
</dbReference>
<comment type="caution">
    <text evidence="5">Lacks conserved residue(s) required for the propagation of feature annotation.</text>
</comment>
<evidence type="ECO:0000313" key="8">
    <source>
        <dbReference type="EMBL" id="AII09661.1"/>
    </source>
</evidence>
<evidence type="ECO:0000313" key="12">
    <source>
        <dbReference type="Proteomes" id="UP001066327"/>
    </source>
</evidence>
<dbReference type="PROSITE" id="PS00092">
    <property type="entry name" value="N6_MTASE"/>
    <property type="match status" value="1"/>
</dbReference>
<gene>
    <name evidence="5 9" type="primary">prmC</name>
    <name evidence="8" type="ORF">EP51_35470</name>
    <name evidence="9" type="ORF">O4328_06290</name>
    <name evidence="10" type="ORF">Q5707_26895</name>
</gene>
<dbReference type="EMBL" id="CP130953">
    <property type="protein sequence ID" value="WLF45500.1"/>
    <property type="molecule type" value="Genomic_DNA"/>
</dbReference>
<keyword evidence="3 5" id="KW-0949">S-adenosyl-L-methionine</keyword>
<proteinExistence type="inferred from homology"/>
<dbReference type="Proteomes" id="UP001231166">
    <property type="component" value="Chromosome"/>
</dbReference>
<sequence length="309" mass="32768">MSRLPLRLALIDATAQLDEAGVRSSRADAELLAAHLLGVERTRLGLVPLVDESVIDAYKKMVDQRAKRIPLQYILGTAAMGDIDIEVGPGVFVPRPETELLLGWALAFLGSCDQHPPVVLDLCTGSGALALAIANARPDAVVHAVELEPHALAWARRNADAREQAGDAPIRLYQGDVTDRTLLAGLEGGVDLIVANPPYIPEGVELEPEVADHDPHSALFAGPDGLSVIKPMISNVARWLRIGGAVGIEHDDSNGSDVAALFASRRVFGEVAEHPDLAGKPRFVVARRVATDIEAQRAGAVAEGERMGG</sequence>
<dbReference type="GO" id="GO:0003676">
    <property type="term" value="F:nucleic acid binding"/>
    <property type="evidence" value="ECO:0007669"/>
    <property type="project" value="InterPro"/>
</dbReference>
<dbReference type="Gene3D" id="3.40.50.150">
    <property type="entry name" value="Vaccinia Virus protein VP39"/>
    <property type="match status" value="1"/>
</dbReference>
<evidence type="ECO:0000256" key="3">
    <source>
        <dbReference type="ARBA" id="ARBA00022691"/>
    </source>
</evidence>
<name>A0A076EV44_RHOOP</name>
<feature type="binding site" evidence="5">
    <location>
        <begin position="196"/>
        <end position="199"/>
    </location>
    <ligand>
        <name>substrate</name>
    </ligand>
</feature>
<dbReference type="InterPro" id="IPR029063">
    <property type="entry name" value="SAM-dependent_MTases_sf"/>
</dbReference>
<comment type="function">
    <text evidence="5">Methylates the class 1 translation termination release factors RF1/PrfA and RF2/PrfB on the glutamine residue of the universally conserved GGQ motif.</text>
</comment>
<keyword evidence="2 5" id="KW-0808">Transferase</keyword>
<accession>A0A076EV44</accession>
<reference evidence="8 11" key="1">
    <citation type="submission" date="2014-07" db="EMBL/GenBank/DDBJ databases">
        <title>Genome Sequence of Rhodococcus opacus Strain R7, a Biodegrader of Mono- and Polycyclic Aromatic Hydrocarbons.</title>
        <authorList>
            <person name="Di Gennaro P."/>
            <person name="Zampolli J."/>
            <person name="Presti I."/>
            <person name="Cappelletti M."/>
            <person name="D'Ursi P."/>
            <person name="Orro A."/>
            <person name="Mezzelani A."/>
            <person name="Milanesi L."/>
        </authorList>
    </citation>
    <scope>NUCLEOTIDE SEQUENCE [LARGE SCALE GENOMIC DNA]</scope>
    <source>
        <strain evidence="8 11">R7</strain>
    </source>
</reference>
<protein>
    <recommendedName>
        <fullName evidence="5">Release factor glutamine methyltransferase</fullName>
        <shortName evidence="5">RF MTase</shortName>
        <ecNumber evidence="5">2.1.1.297</ecNumber>
    </recommendedName>
    <alternativeName>
        <fullName evidence="5">N5-glutamine methyltransferase PrmC</fullName>
    </alternativeName>
    <alternativeName>
        <fullName evidence="5">Protein-(glutamine-N5) MTase PrmC</fullName>
    </alternativeName>
    <alternativeName>
        <fullName evidence="5">Protein-glutamine N-methyltransferase PrmC</fullName>
    </alternativeName>
</protein>
<dbReference type="NCBIfam" id="TIGR03534">
    <property type="entry name" value="RF_mod_PrmC"/>
    <property type="match status" value="1"/>
</dbReference>
<dbReference type="CDD" id="cd02440">
    <property type="entry name" value="AdoMet_MTases"/>
    <property type="match status" value="1"/>
</dbReference>
<dbReference type="AlphaFoldDB" id="A0A076EV44"/>
<dbReference type="Gene3D" id="1.10.8.10">
    <property type="entry name" value="DNA helicase RuvA subunit, C-terminal domain"/>
    <property type="match status" value="1"/>
</dbReference>
<dbReference type="EMBL" id="JAPWIS010000002">
    <property type="protein sequence ID" value="MCZ4583302.1"/>
    <property type="molecule type" value="Genomic_DNA"/>
</dbReference>
<keyword evidence="1 5" id="KW-0489">Methyltransferase</keyword>
<dbReference type="PANTHER" id="PTHR18895">
    <property type="entry name" value="HEMK METHYLTRANSFERASE"/>
    <property type="match status" value="1"/>
</dbReference>
<comment type="similarity">
    <text evidence="5">Belongs to the protein N5-glutamine methyltransferase family. PrmC subfamily.</text>
</comment>
<organism evidence="8 11">
    <name type="scientific">Rhodococcus opacus</name>
    <name type="common">Nocardia opaca</name>
    <dbReference type="NCBI Taxonomy" id="37919"/>
    <lineage>
        <taxon>Bacteria</taxon>
        <taxon>Bacillati</taxon>
        <taxon>Actinomycetota</taxon>
        <taxon>Actinomycetes</taxon>
        <taxon>Mycobacteriales</taxon>
        <taxon>Nocardiaceae</taxon>
        <taxon>Rhodococcus</taxon>
    </lineage>
</organism>
<feature type="domain" description="Methyltransferase small" evidence="6">
    <location>
        <begin position="118"/>
        <end position="200"/>
    </location>
</feature>
<dbReference type="InterPro" id="IPR050320">
    <property type="entry name" value="N5-glutamine_MTase"/>
</dbReference>